<dbReference type="EMBL" id="JAFJZO010000018">
    <property type="protein sequence ID" value="KAG5507564.1"/>
    <property type="molecule type" value="Genomic_DNA"/>
</dbReference>
<evidence type="ECO:0008006" key="6">
    <source>
        <dbReference type="Google" id="ProtNLM"/>
    </source>
</evidence>
<evidence type="ECO:0000256" key="2">
    <source>
        <dbReference type="ARBA" id="ARBA00022840"/>
    </source>
</evidence>
<evidence type="ECO:0000256" key="1">
    <source>
        <dbReference type="ARBA" id="ARBA00022741"/>
    </source>
</evidence>
<organism evidence="4 5">
    <name type="scientific">Porcisia hertigi</name>
    <dbReference type="NCBI Taxonomy" id="2761500"/>
    <lineage>
        <taxon>Eukaryota</taxon>
        <taxon>Discoba</taxon>
        <taxon>Euglenozoa</taxon>
        <taxon>Kinetoplastea</taxon>
        <taxon>Metakinetoplastina</taxon>
        <taxon>Trypanosomatida</taxon>
        <taxon>Trypanosomatidae</taxon>
        <taxon>Leishmaniinae</taxon>
        <taxon>Porcisia</taxon>
    </lineage>
</organism>
<dbReference type="GO" id="GO:0005524">
    <property type="term" value="F:ATP binding"/>
    <property type="evidence" value="ECO:0007669"/>
    <property type="project" value="UniProtKB-KW"/>
</dbReference>
<dbReference type="InterPro" id="IPR001977">
    <property type="entry name" value="Depp_CoAkinase"/>
</dbReference>
<feature type="region of interest" description="Disordered" evidence="3">
    <location>
        <begin position="114"/>
        <end position="139"/>
    </location>
</feature>
<protein>
    <recommendedName>
        <fullName evidence="6">Dephospho-CoA kinase</fullName>
    </recommendedName>
</protein>
<dbReference type="Proteomes" id="UP000674318">
    <property type="component" value="Unassembled WGS sequence"/>
</dbReference>
<dbReference type="PROSITE" id="PS51219">
    <property type="entry name" value="DPCK"/>
    <property type="match status" value="1"/>
</dbReference>
<feature type="compositionally biased region" description="Polar residues" evidence="3">
    <location>
        <begin position="114"/>
        <end position="131"/>
    </location>
</feature>
<dbReference type="OrthoDB" id="247245at2759"/>
<keyword evidence="1" id="KW-0547">Nucleotide-binding</keyword>
<dbReference type="PANTHER" id="PTHR10695:SF46">
    <property type="entry name" value="BIFUNCTIONAL COENZYME A SYNTHASE-RELATED"/>
    <property type="match status" value="1"/>
</dbReference>
<dbReference type="HAMAP" id="MF_00376">
    <property type="entry name" value="Dephospho_CoA_kinase"/>
    <property type="match status" value="1"/>
</dbReference>
<evidence type="ECO:0000256" key="3">
    <source>
        <dbReference type="SAM" id="MobiDB-lite"/>
    </source>
</evidence>
<dbReference type="AlphaFoldDB" id="A0A836IDS7"/>
<dbReference type="InterPro" id="IPR027417">
    <property type="entry name" value="P-loop_NTPase"/>
</dbReference>
<comment type="caution">
    <text evidence="4">The sequence shown here is derived from an EMBL/GenBank/DDBJ whole genome shotgun (WGS) entry which is preliminary data.</text>
</comment>
<accession>A0A836IDS7</accession>
<reference evidence="4 5" key="1">
    <citation type="submission" date="2021-02" db="EMBL/GenBank/DDBJ databases">
        <title>Porcisia hertigi Genome sequencing and assembly.</title>
        <authorList>
            <person name="Almutairi H."/>
            <person name="Gatherer D."/>
        </authorList>
    </citation>
    <scope>NUCLEOTIDE SEQUENCE [LARGE SCALE GENOMIC DNA]</scope>
    <source>
        <strain evidence="4 5">C119</strain>
    </source>
</reference>
<dbReference type="KEGG" id="phet:94292539"/>
<dbReference type="Gene3D" id="3.40.50.300">
    <property type="entry name" value="P-loop containing nucleotide triphosphate hydrolases"/>
    <property type="match status" value="1"/>
</dbReference>
<dbReference type="PANTHER" id="PTHR10695">
    <property type="entry name" value="DEPHOSPHO-COA KINASE-RELATED"/>
    <property type="match status" value="1"/>
</dbReference>
<proteinExistence type="inferred from homology"/>
<name>A0A836IDS7_9TRYP</name>
<dbReference type="RefSeq" id="XP_067757879.1">
    <property type="nucleotide sequence ID" value="XM_067902462.1"/>
</dbReference>
<dbReference type="CDD" id="cd02022">
    <property type="entry name" value="DPCK"/>
    <property type="match status" value="1"/>
</dbReference>
<keyword evidence="5" id="KW-1185">Reference proteome</keyword>
<dbReference type="SUPFAM" id="SSF52540">
    <property type="entry name" value="P-loop containing nucleoside triphosphate hydrolases"/>
    <property type="match status" value="1"/>
</dbReference>
<keyword evidence="2" id="KW-0067">ATP-binding</keyword>
<dbReference type="GO" id="GO:0015937">
    <property type="term" value="P:coenzyme A biosynthetic process"/>
    <property type="evidence" value="ECO:0007669"/>
    <property type="project" value="InterPro"/>
</dbReference>
<dbReference type="GO" id="GO:0004140">
    <property type="term" value="F:dephospho-CoA kinase activity"/>
    <property type="evidence" value="ECO:0007669"/>
    <property type="project" value="InterPro"/>
</dbReference>
<evidence type="ECO:0000313" key="4">
    <source>
        <dbReference type="EMBL" id="KAG5507564.1"/>
    </source>
</evidence>
<evidence type="ECO:0000313" key="5">
    <source>
        <dbReference type="Proteomes" id="UP000674318"/>
    </source>
</evidence>
<gene>
    <name evidence="4" type="ORF">JKF63_06513</name>
</gene>
<dbReference type="GeneID" id="94292539"/>
<sequence length="329" mass="35734">MKPIYTIGFTGTIASGKTARCKHLLKVAERWHQTRCTRERTAKNSSASTVVSSGDNLMVSPAIVSSPLAVHYINADLVGHCIYEPGKPCYYDLLGHFGKAILCAPSPAEAACQGVTSPGQEVEGTSQNGGTAPSGKAEPRIDRRTLGQIVFADERRLQELNSICWPYITAAIKDEHTKLCASLNAAKPLLEGWAGMSSSTVRPPDVFSPSFLSHPTPSGVGAPAVGLVIVEAALLCEMTEILALTTDVWMTHCTPEMAIARLMNRNHISREAAEQRVLSQRGVGQKLRSLSYKGDIEVFDTTQVTLAEGLKEVEETFGRYWEQKIARHL</sequence>